<evidence type="ECO:0000313" key="4">
    <source>
        <dbReference type="Proteomes" id="UP000001219"/>
    </source>
</evidence>
<dbReference type="KEGG" id="gbr:Gbro_0506"/>
<proteinExistence type="predicted"/>
<sequence>MPDLRVSLCLLVPMQGLAALLFPAVLMLFAMAMDKVQARLDRLTVSREHVEDFLESADAENVDTLAREGMPAALDELRSRRVTRHESATGRTESDEPEFDEHHRSPQRAS</sequence>
<feature type="compositionally biased region" description="Basic and acidic residues" evidence="1">
    <location>
        <begin position="75"/>
        <end position="104"/>
    </location>
</feature>
<dbReference type="HOGENOM" id="CLU_166107_0_0_11"/>
<protein>
    <submittedName>
        <fullName evidence="3">Uncharacterized protein</fullName>
    </submittedName>
</protein>
<keyword evidence="2" id="KW-0472">Membrane</keyword>
<keyword evidence="4" id="KW-1185">Reference proteome</keyword>
<dbReference type="STRING" id="526226.Gbro_0506"/>
<evidence type="ECO:0000256" key="1">
    <source>
        <dbReference type="SAM" id="MobiDB-lite"/>
    </source>
</evidence>
<dbReference type="eggNOG" id="ENOG5033JBI">
    <property type="taxonomic scope" value="Bacteria"/>
</dbReference>
<name>D0LEB8_GORB4</name>
<keyword evidence="2" id="KW-1133">Transmembrane helix</keyword>
<dbReference type="AlphaFoldDB" id="D0LEB8"/>
<organism evidence="3 4">
    <name type="scientific">Gordonia bronchialis (strain ATCC 25592 / DSM 43247 / BCRC 13721 / JCM 3198 / KCTC 3076 / NBRC 16047 / NCTC 10667)</name>
    <name type="common">Rhodococcus bronchialis</name>
    <dbReference type="NCBI Taxonomy" id="526226"/>
    <lineage>
        <taxon>Bacteria</taxon>
        <taxon>Bacillati</taxon>
        <taxon>Actinomycetota</taxon>
        <taxon>Actinomycetes</taxon>
        <taxon>Mycobacteriales</taxon>
        <taxon>Gordoniaceae</taxon>
        <taxon>Gordonia</taxon>
    </lineage>
</organism>
<evidence type="ECO:0000256" key="2">
    <source>
        <dbReference type="SAM" id="Phobius"/>
    </source>
</evidence>
<dbReference type="Proteomes" id="UP000001219">
    <property type="component" value="Chromosome"/>
</dbReference>
<dbReference type="EMBL" id="CP001802">
    <property type="protein sequence ID" value="ACY19836.1"/>
    <property type="molecule type" value="Genomic_DNA"/>
</dbReference>
<accession>D0LEB8</accession>
<feature type="region of interest" description="Disordered" evidence="1">
    <location>
        <begin position="73"/>
        <end position="110"/>
    </location>
</feature>
<reference evidence="3 4" key="2">
    <citation type="journal article" date="2010" name="Stand. Genomic Sci.">
        <title>Complete genome sequence of Gordonia bronchialis type strain (3410).</title>
        <authorList>
            <person name="Ivanova N."/>
            <person name="Sikorski J."/>
            <person name="Jando M."/>
            <person name="Lapidus A."/>
            <person name="Nolan M."/>
            <person name="Lucas S."/>
            <person name="Del Rio T.G."/>
            <person name="Tice H."/>
            <person name="Copeland A."/>
            <person name="Cheng J.F."/>
            <person name="Chen F."/>
            <person name="Bruce D."/>
            <person name="Goodwin L."/>
            <person name="Pitluck S."/>
            <person name="Mavromatis K."/>
            <person name="Ovchinnikova G."/>
            <person name="Pati A."/>
            <person name="Chen A."/>
            <person name="Palaniappan K."/>
            <person name="Land M."/>
            <person name="Hauser L."/>
            <person name="Chang Y.J."/>
            <person name="Jeffries C.D."/>
            <person name="Chain P."/>
            <person name="Saunders E."/>
            <person name="Han C."/>
            <person name="Detter J.C."/>
            <person name="Brettin T."/>
            <person name="Rohde M."/>
            <person name="Goker M."/>
            <person name="Bristow J."/>
            <person name="Eisen J.A."/>
            <person name="Markowitz V."/>
            <person name="Hugenholtz P."/>
            <person name="Klenk H.P."/>
            <person name="Kyrpides N.C."/>
        </authorList>
    </citation>
    <scope>NUCLEOTIDE SEQUENCE [LARGE SCALE GENOMIC DNA]</scope>
    <source>
        <strain evidence="4">ATCC 25592 / DSM 43247 / BCRC 13721 / JCM 3198 / KCTC 3076 / NBRC 16047 / NCTC 10667</strain>
    </source>
</reference>
<reference evidence="4" key="1">
    <citation type="submission" date="2009-10" db="EMBL/GenBank/DDBJ databases">
        <title>The complete chromosome of Gordonia bronchialis DSM 43247.</title>
        <authorList>
            <consortium name="US DOE Joint Genome Institute (JGI-PGF)"/>
            <person name="Lucas S."/>
            <person name="Copeland A."/>
            <person name="Lapidus A."/>
            <person name="Glavina del Rio T."/>
            <person name="Dalin E."/>
            <person name="Tice H."/>
            <person name="Bruce D."/>
            <person name="Goodwin L."/>
            <person name="Pitluck S."/>
            <person name="Kyrpides N."/>
            <person name="Mavromatis K."/>
            <person name="Ivanova N."/>
            <person name="Ovchinnikova G."/>
            <person name="Saunders E."/>
            <person name="Brettin T."/>
            <person name="Detter J.C."/>
            <person name="Han C."/>
            <person name="Larimer F."/>
            <person name="Land M."/>
            <person name="Hauser L."/>
            <person name="Markowitz V."/>
            <person name="Cheng J.-F."/>
            <person name="Hugenholtz P."/>
            <person name="Woyke T."/>
            <person name="Wu D."/>
            <person name="Jando M."/>
            <person name="Schneider S."/>
            <person name="Goeker M."/>
            <person name="Klenk H.-P."/>
            <person name="Eisen J.A."/>
        </authorList>
    </citation>
    <scope>NUCLEOTIDE SEQUENCE [LARGE SCALE GENOMIC DNA]</scope>
    <source>
        <strain evidence="4">ATCC 25592 / DSM 43247 / BCRC 13721 / JCM 3198 / KCTC 3076 / NBRC 16047 / NCTC 10667</strain>
    </source>
</reference>
<gene>
    <name evidence="3" type="ordered locus">Gbro_0506</name>
</gene>
<keyword evidence="2" id="KW-0812">Transmembrane</keyword>
<feature type="transmembrane region" description="Helical" evidence="2">
    <location>
        <begin position="12"/>
        <end position="33"/>
    </location>
</feature>
<evidence type="ECO:0000313" key="3">
    <source>
        <dbReference type="EMBL" id="ACY19836.1"/>
    </source>
</evidence>